<keyword evidence="15 22" id="KW-0675">Receptor</keyword>
<keyword evidence="8" id="KW-0732">Signal</keyword>
<dbReference type="Pfam" id="PF07714">
    <property type="entry name" value="PK_Tyr_Ser-Thr"/>
    <property type="match status" value="1"/>
</dbReference>
<evidence type="ECO:0000313" key="22">
    <source>
        <dbReference type="EMBL" id="KAK1276477.1"/>
    </source>
</evidence>
<feature type="compositionally biased region" description="Polar residues" evidence="19">
    <location>
        <begin position="981"/>
        <end position="991"/>
    </location>
</feature>
<evidence type="ECO:0000313" key="23">
    <source>
        <dbReference type="Proteomes" id="UP001179952"/>
    </source>
</evidence>
<dbReference type="PANTHER" id="PTHR48006">
    <property type="entry name" value="LEUCINE-RICH REPEAT-CONTAINING PROTEIN DDB_G0281931-RELATED"/>
    <property type="match status" value="1"/>
</dbReference>
<keyword evidence="7 20" id="KW-0812">Transmembrane</keyword>
<evidence type="ECO:0000256" key="16">
    <source>
        <dbReference type="ARBA" id="ARBA00023180"/>
    </source>
</evidence>
<dbReference type="InterPro" id="IPR001245">
    <property type="entry name" value="Ser-Thr/Tyr_kinase_cat_dom"/>
</dbReference>
<comment type="catalytic activity">
    <reaction evidence="17">
        <text>L-threonyl-[protein] + ATP = O-phospho-L-threonyl-[protein] + ADP + H(+)</text>
        <dbReference type="Rhea" id="RHEA:46608"/>
        <dbReference type="Rhea" id="RHEA-COMP:11060"/>
        <dbReference type="Rhea" id="RHEA-COMP:11605"/>
        <dbReference type="ChEBI" id="CHEBI:15378"/>
        <dbReference type="ChEBI" id="CHEBI:30013"/>
        <dbReference type="ChEBI" id="CHEBI:30616"/>
        <dbReference type="ChEBI" id="CHEBI:61977"/>
        <dbReference type="ChEBI" id="CHEBI:456216"/>
        <dbReference type="EC" id="2.7.11.1"/>
    </reaction>
</comment>
<dbReference type="Gene3D" id="3.30.200.20">
    <property type="entry name" value="Phosphorylase Kinase, domain 1"/>
    <property type="match status" value="1"/>
</dbReference>
<keyword evidence="4" id="KW-0597">Phosphoprotein</keyword>
<dbReference type="Gene3D" id="2.60.120.430">
    <property type="entry name" value="Galactose-binding lectin"/>
    <property type="match status" value="1"/>
</dbReference>
<reference evidence="22" key="1">
    <citation type="journal article" date="2023" name="Nat. Commun.">
        <title>Diploid and tetraploid genomes of Acorus and the evolution of monocots.</title>
        <authorList>
            <person name="Ma L."/>
            <person name="Liu K.W."/>
            <person name="Li Z."/>
            <person name="Hsiao Y.Y."/>
            <person name="Qi Y."/>
            <person name="Fu T."/>
            <person name="Tang G.D."/>
            <person name="Zhang D."/>
            <person name="Sun W.H."/>
            <person name="Liu D.K."/>
            <person name="Li Y."/>
            <person name="Chen G.Z."/>
            <person name="Liu X.D."/>
            <person name="Liao X.Y."/>
            <person name="Jiang Y.T."/>
            <person name="Yu X."/>
            <person name="Hao Y."/>
            <person name="Huang J."/>
            <person name="Zhao X.W."/>
            <person name="Ke S."/>
            <person name="Chen Y.Y."/>
            <person name="Wu W.L."/>
            <person name="Hsu J.L."/>
            <person name="Lin Y.F."/>
            <person name="Huang M.D."/>
            <person name="Li C.Y."/>
            <person name="Huang L."/>
            <person name="Wang Z.W."/>
            <person name="Zhao X."/>
            <person name="Zhong W.Y."/>
            <person name="Peng D.H."/>
            <person name="Ahmad S."/>
            <person name="Lan S."/>
            <person name="Zhang J.S."/>
            <person name="Tsai W.C."/>
            <person name="Van de Peer Y."/>
            <person name="Liu Z.J."/>
        </authorList>
    </citation>
    <scope>NUCLEOTIDE SEQUENCE</scope>
    <source>
        <strain evidence="22">SCP</strain>
    </source>
</reference>
<gene>
    <name evidence="22" type="ORF">QJS04_geneDACA020810</name>
</gene>
<evidence type="ECO:0000256" key="18">
    <source>
        <dbReference type="ARBA" id="ARBA00048679"/>
    </source>
</evidence>
<comment type="caution">
    <text evidence="22">The sequence shown here is derived from an EMBL/GenBank/DDBJ whole genome shotgun (WGS) entry which is preliminary data.</text>
</comment>
<dbReference type="Pfam" id="PF00560">
    <property type="entry name" value="LRR_1"/>
    <property type="match status" value="2"/>
</dbReference>
<keyword evidence="13 20" id="KW-1133">Transmembrane helix</keyword>
<keyword evidence="6" id="KW-0808">Transferase</keyword>
<dbReference type="SUPFAM" id="SSF52058">
    <property type="entry name" value="L domain-like"/>
    <property type="match status" value="1"/>
</dbReference>
<dbReference type="Gene3D" id="1.10.510.10">
    <property type="entry name" value="Transferase(Phosphotransferase) domain 1"/>
    <property type="match status" value="1"/>
</dbReference>
<keyword evidence="23" id="KW-1185">Reference proteome</keyword>
<dbReference type="InterPro" id="IPR032675">
    <property type="entry name" value="LRR_dom_sf"/>
</dbReference>
<keyword evidence="12" id="KW-0067">ATP-binding</keyword>
<organism evidence="22 23">
    <name type="scientific">Acorus gramineus</name>
    <name type="common">Dwarf sweet flag</name>
    <dbReference type="NCBI Taxonomy" id="55184"/>
    <lineage>
        <taxon>Eukaryota</taxon>
        <taxon>Viridiplantae</taxon>
        <taxon>Streptophyta</taxon>
        <taxon>Embryophyta</taxon>
        <taxon>Tracheophyta</taxon>
        <taxon>Spermatophyta</taxon>
        <taxon>Magnoliopsida</taxon>
        <taxon>Liliopsida</taxon>
        <taxon>Acoraceae</taxon>
        <taxon>Acorus</taxon>
    </lineage>
</organism>
<dbReference type="GO" id="GO:0005524">
    <property type="term" value="F:ATP binding"/>
    <property type="evidence" value="ECO:0007669"/>
    <property type="project" value="UniProtKB-KW"/>
</dbReference>
<sequence length="1000" mass="109574">MQLLCLICLGGGGGGGGVFRSEAKTLPTEEVNALRKIGAKLNVKWDFNMNPCSDWEISSSNNMIVMNNVTCNCTFNNSTICHVTSIQLKSQNLTGELPEEFADLTFLNTIDLTLNYINGSIPSSLGSLPLTSFSILGNHVGGRIPKEIGNINTLNILVLDDNLLEGPLPPELGNLINLQRLNLVSNNFIGEIPATFNKLTNLTDFRIDGNSINGTIPEFISNWTQLGRLDIQGTSMVGPIPSSISSLTNLFNLRISDLKGSSQSFPPLQEMIKMTELVLRNCMIIGEIPQYLANMMSLQTLDLSYNNLSGVIPDNLGVLPGPNMFLTNNMLTGSIPSWIMKSSKQIDVSKNNFTELPAPSSCQQGSVNMVASYSPVAGNSINTCLMRDLPCSGKAKNYYMFINCGGRKVTIGENIYDEDSLQIGESNFFQSDSGRWAYSSTGIFLSYQDPKYVATNILALNVTNQELYTTARLAAISLDYYGLCLQNGNYSVSLHFAEIMFSSDQTYSSVGRRIFDVAVQGEIVLKDFNIAEEADGPGHVIIKNFTTIVANHTLAIHFYWAGKGTNAVPSSGVYGPLVSAISVTPNFKPDLGDNGNKLSFGAISGIVAAACLVILLILIVIWYFLRQRDLEDKDLSALYLHTGRFSLRQINVATMNFDSSNKIGEGGFGPVYKGVFPNGVMIAVKQLSSKSKQGNREFINEIGMISALEHPNLVKLLGCCIEGNQLLLIYEYMENNSLARALFGPTEHRLKLDWSTRHKICLGIARGLVYLHEESRFKVVHRDIKATNILLDKDLNAKISDFGLAKLNEGEDTHISTRIAGTIGYMAPEYAMRGYLTDKADVYSFGVVTLEIVSGMSNSSFRPDEFVYLLDWAYVLEERGGLLELIDPSLGPNYPKIGALKMLELALLCANPSPALRPTMSAVVSMLEEEQVLHTPFMLSSSDEDGRKIKAFEFEGLLQDSQVHSSSQSVSYSFSTAKTYVSTEIPSSSASRLLDSTDRS</sequence>
<dbReference type="InterPro" id="IPR001611">
    <property type="entry name" value="Leu-rich_rpt"/>
</dbReference>
<evidence type="ECO:0000256" key="8">
    <source>
        <dbReference type="ARBA" id="ARBA00022729"/>
    </source>
</evidence>
<dbReference type="InterPro" id="IPR051824">
    <property type="entry name" value="LRR_Rcpt-Like_S/T_Kinase"/>
</dbReference>
<keyword evidence="5" id="KW-0433">Leucine-rich repeat</keyword>
<dbReference type="Gene3D" id="3.80.10.10">
    <property type="entry name" value="Ribonuclease Inhibitor"/>
    <property type="match status" value="3"/>
</dbReference>
<evidence type="ECO:0000256" key="7">
    <source>
        <dbReference type="ARBA" id="ARBA00022692"/>
    </source>
</evidence>
<proteinExistence type="predicted"/>
<evidence type="ECO:0000256" key="14">
    <source>
        <dbReference type="ARBA" id="ARBA00023136"/>
    </source>
</evidence>
<dbReference type="PROSITE" id="PS00108">
    <property type="entry name" value="PROTEIN_KINASE_ST"/>
    <property type="match status" value="1"/>
</dbReference>
<dbReference type="FunFam" id="3.30.200.20:FF:000217">
    <property type="entry name" value="probable LRR receptor-like serine/threonine-protein kinase At1g53430"/>
    <property type="match status" value="1"/>
</dbReference>
<dbReference type="GO" id="GO:0004674">
    <property type="term" value="F:protein serine/threonine kinase activity"/>
    <property type="evidence" value="ECO:0007669"/>
    <property type="project" value="UniProtKB-KW"/>
</dbReference>
<evidence type="ECO:0000256" key="19">
    <source>
        <dbReference type="SAM" id="MobiDB-lite"/>
    </source>
</evidence>
<dbReference type="GO" id="GO:0016020">
    <property type="term" value="C:membrane"/>
    <property type="evidence" value="ECO:0007669"/>
    <property type="project" value="UniProtKB-SubCell"/>
</dbReference>
<evidence type="ECO:0000256" key="13">
    <source>
        <dbReference type="ARBA" id="ARBA00022989"/>
    </source>
</evidence>
<evidence type="ECO:0000256" key="10">
    <source>
        <dbReference type="ARBA" id="ARBA00022741"/>
    </source>
</evidence>
<dbReference type="InterPro" id="IPR021720">
    <property type="entry name" value="Malectin_dom"/>
</dbReference>
<evidence type="ECO:0000256" key="11">
    <source>
        <dbReference type="ARBA" id="ARBA00022777"/>
    </source>
</evidence>
<dbReference type="PROSITE" id="PS50011">
    <property type="entry name" value="PROTEIN_KINASE_DOM"/>
    <property type="match status" value="1"/>
</dbReference>
<protein>
    <recommendedName>
        <fullName evidence="2">non-specific serine/threonine protein kinase</fullName>
        <ecNumber evidence="2">2.7.11.1</ecNumber>
    </recommendedName>
</protein>
<dbReference type="InterPro" id="IPR008271">
    <property type="entry name" value="Ser/Thr_kinase_AS"/>
</dbReference>
<dbReference type="SUPFAM" id="SSF56112">
    <property type="entry name" value="Protein kinase-like (PK-like)"/>
    <property type="match status" value="1"/>
</dbReference>
<dbReference type="CDD" id="cd14066">
    <property type="entry name" value="STKc_IRAK"/>
    <property type="match status" value="1"/>
</dbReference>
<dbReference type="InterPro" id="IPR000719">
    <property type="entry name" value="Prot_kinase_dom"/>
</dbReference>
<evidence type="ECO:0000256" key="1">
    <source>
        <dbReference type="ARBA" id="ARBA00004479"/>
    </source>
</evidence>
<evidence type="ECO:0000256" key="12">
    <source>
        <dbReference type="ARBA" id="ARBA00022840"/>
    </source>
</evidence>
<dbReference type="FunFam" id="1.10.510.10:FF:000044">
    <property type="entry name" value="Putative LRR receptor-like serine/threonine-protein kinase"/>
    <property type="match status" value="1"/>
</dbReference>
<evidence type="ECO:0000256" key="3">
    <source>
        <dbReference type="ARBA" id="ARBA00022527"/>
    </source>
</evidence>
<feature type="domain" description="Protein kinase" evidence="21">
    <location>
        <begin position="657"/>
        <end position="938"/>
    </location>
</feature>
<evidence type="ECO:0000256" key="15">
    <source>
        <dbReference type="ARBA" id="ARBA00023170"/>
    </source>
</evidence>
<evidence type="ECO:0000256" key="17">
    <source>
        <dbReference type="ARBA" id="ARBA00047899"/>
    </source>
</evidence>
<evidence type="ECO:0000259" key="21">
    <source>
        <dbReference type="PROSITE" id="PS50011"/>
    </source>
</evidence>
<accession>A0AAV9BJK2</accession>
<comment type="subcellular location">
    <subcellularLocation>
        <location evidence="1">Membrane</location>
        <topology evidence="1">Single-pass type I membrane protein</topology>
    </subcellularLocation>
</comment>
<feature type="transmembrane region" description="Helical" evidence="20">
    <location>
        <begin position="598"/>
        <end position="625"/>
    </location>
</feature>
<keyword evidence="16" id="KW-0325">Glycoprotein</keyword>
<dbReference type="FunFam" id="2.60.120.430:FF:000004">
    <property type="entry name" value="Putative leucine-rich repeat receptor-like serine/threonine-protein kinase"/>
    <property type="match status" value="1"/>
</dbReference>
<evidence type="ECO:0000256" key="2">
    <source>
        <dbReference type="ARBA" id="ARBA00012513"/>
    </source>
</evidence>
<dbReference type="Proteomes" id="UP001179952">
    <property type="component" value="Unassembled WGS sequence"/>
</dbReference>
<dbReference type="InterPro" id="IPR011009">
    <property type="entry name" value="Kinase-like_dom_sf"/>
</dbReference>
<dbReference type="AlphaFoldDB" id="A0AAV9BJK2"/>
<reference evidence="22" key="2">
    <citation type="submission" date="2023-06" db="EMBL/GenBank/DDBJ databases">
        <authorList>
            <person name="Ma L."/>
            <person name="Liu K.-W."/>
            <person name="Li Z."/>
            <person name="Hsiao Y.-Y."/>
            <person name="Qi Y."/>
            <person name="Fu T."/>
            <person name="Tang G."/>
            <person name="Zhang D."/>
            <person name="Sun W.-H."/>
            <person name="Liu D.-K."/>
            <person name="Li Y."/>
            <person name="Chen G.-Z."/>
            <person name="Liu X.-D."/>
            <person name="Liao X.-Y."/>
            <person name="Jiang Y.-T."/>
            <person name="Yu X."/>
            <person name="Hao Y."/>
            <person name="Huang J."/>
            <person name="Zhao X.-W."/>
            <person name="Ke S."/>
            <person name="Chen Y.-Y."/>
            <person name="Wu W.-L."/>
            <person name="Hsu J.-L."/>
            <person name="Lin Y.-F."/>
            <person name="Huang M.-D."/>
            <person name="Li C.-Y."/>
            <person name="Huang L."/>
            <person name="Wang Z.-W."/>
            <person name="Zhao X."/>
            <person name="Zhong W.-Y."/>
            <person name="Peng D.-H."/>
            <person name="Ahmad S."/>
            <person name="Lan S."/>
            <person name="Zhang J.-S."/>
            <person name="Tsai W.-C."/>
            <person name="Van De Peer Y."/>
            <person name="Liu Z.-J."/>
        </authorList>
    </citation>
    <scope>NUCLEOTIDE SEQUENCE</scope>
    <source>
        <strain evidence="22">SCP</strain>
        <tissue evidence="22">Leaves</tissue>
    </source>
</reference>
<dbReference type="Pfam" id="PF11721">
    <property type="entry name" value="Malectin"/>
    <property type="match status" value="1"/>
</dbReference>
<evidence type="ECO:0000256" key="9">
    <source>
        <dbReference type="ARBA" id="ARBA00022737"/>
    </source>
</evidence>
<keyword evidence="9" id="KW-0677">Repeat</keyword>
<evidence type="ECO:0000256" key="6">
    <source>
        <dbReference type="ARBA" id="ARBA00022679"/>
    </source>
</evidence>
<comment type="catalytic activity">
    <reaction evidence="18">
        <text>L-seryl-[protein] + ATP = O-phospho-L-seryl-[protein] + ADP + H(+)</text>
        <dbReference type="Rhea" id="RHEA:17989"/>
        <dbReference type="Rhea" id="RHEA-COMP:9863"/>
        <dbReference type="Rhea" id="RHEA-COMP:11604"/>
        <dbReference type="ChEBI" id="CHEBI:15378"/>
        <dbReference type="ChEBI" id="CHEBI:29999"/>
        <dbReference type="ChEBI" id="CHEBI:30616"/>
        <dbReference type="ChEBI" id="CHEBI:83421"/>
        <dbReference type="ChEBI" id="CHEBI:456216"/>
        <dbReference type="EC" id="2.7.11.1"/>
    </reaction>
</comment>
<evidence type="ECO:0000256" key="4">
    <source>
        <dbReference type="ARBA" id="ARBA00022553"/>
    </source>
</evidence>
<evidence type="ECO:0000256" key="20">
    <source>
        <dbReference type="SAM" id="Phobius"/>
    </source>
</evidence>
<keyword evidence="11 22" id="KW-0418">Kinase</keyword>
<feature type="region of interest" description="Disordered" evidence="19">
    <location>
        <begin position="981"/>
        <end position="1000"/>
    </location>
</feature>
<dbReference type="PANTHER" id="PTHR48006:SF103">
    <property type="entry name" value="PROTEIN KINASE DOMAIN-CONTAINING PROTEIN"/>
    <property type="match status" value="1"/>
</dbReference>
<keyword evidence="14 20" id="KW-0472">Membrane</keyword>
<keyword evidence="3" id="KW-0723">Serine/threonine-protein kinase</keyword>
<evidence type="ECO:0000256" key="5">
    <source>
        <dbReference type="ARBA" id="ARBA00022614"/>
    </source>
</evidence>
<keyword evidence="10" id="KW-0547">Nucleotide-binding</keyword>
<dbReference type="EC" id="2.7.11.1" evidence="2"/>
<dbReference type="FunFam" id="3.80.10.10:FF:000433">
    <property type="entry name" value="Putative LRR receptor-like serine/threonine-protein kinase isoform A"/>
    <property type="match status" value="1"/>
</dbReference>
<dbReference type="SMART" id="SM00220">
    <property type="entry name" value="S_TKc"/>
    <property type="match status" value="1"/>
</dbReference>
<name>A0AAV9BJK2_ACOGR</name>
<dbReference type="EMBL" id="JAUJYN010000003">
    <property type="protein sequence ID" value="KAK1276477.1"/>
    <property type="molecule type" value="Genomic_DNA"/>
</dbReference>